<evidence type="ECO:0000256" key="3">
    <source>
        <dbReference type="ARBA" id="ARBA00022989"/>
    </source>
</evidence>
<keyword evidence="3 5" id="KW-1133">Transmembrane helix</keyword>
<evidence type="ECO:0000256" key="5">
    <source>
        <dbReference type="SAM" id="Phobius"/>
    </source>
</evidence>
<dbReference type="InterPro" id="IPR011701">
    <property type="entry name" value="MFS"/>
</dbReference>
<dbReference type="GO" id="GO:0022857">
    <property type="term" value="F:transmembrane transporter activity"/>
    <property type="evidence" value="ECO:0007669"/>
    <property type="project" value="InterPro"/>
</dbReference>
<organism evidence="6 7">
    <name type="scientific">Chironomus riparius</name>
    <dbReference type="NCBI Taxonomy" id="315576"/>
    <lineage>
        <taxon>Eukaryota</taxon>
        <taxon>Metazoa</taxon>
        <taxon>Ecdysozoa</taxon>
        <taxon>Arthropoda</taxon>
        <taxon>Hexapoda</taxon>
        <taxon>Insecta</taxon>
        <taxon>Pterygota</taxon>
        <taxon>Neoptera</taxon>
        <taxon>Endopterygota</taxon>
        <taxon>Diptera</taxon>
        <taxon>Nematocera</taxon>
        <taxon>Chironomoidea</taxon>
        <taxon>Chironomidae</taxon>
        <taxon>Chironominae</taxon>
        <taxon>Chironomus</taxon>
    </lineage>
</organism>
<evidence type="ECO:0000313" key="6">
    <source>
        <dbReference type="EMBL" id="CAG9811856.1"/>
    </source>
</evidence>
<feature type="transmembrane region" description="Helical" evidence="5">
    <location>
        <begin position="92"/>
        <end position="109"/>
    </location>
</feature>
<accession>A0A9N9S9E2</accession>
<evidence type="ECO:0000313" key="7">
    <source>
        <dbReference type="Proteomes" id="UP001153620"/>
    </source>
</evidence>
<dbReference type="GO" id="GO:0016020">
    <property type="term" value="C:membrane"/>
    <property type="evidence" value="ECO:0007669"/>
    <property type="project" value="UniProtKB-SubCell"/>
</dbReference>
<dbReference type="PANTHER" id="PTHR23507">
    <property type="entry name" value="ZGC:174356"/>
    <property type="match status" value="1"/>
</dbReference>
<keyword evidence="4 5" id="KW-0472">Membrane</keyword>
<dbReference type="OrthoDB" id="3026777at2759"/>
<evidence type="ECO:0000256" key="4">
    <source>
        <dbReference type="ARBA" id="ARBA00023136"/>
    </source>
</evidence>
<keyword evidence="7" id="KW-1185">Reference proteome</keyword>
<feature type="transmembrane region" description="Helical" evidence="5">
    <location>
        <begin position="340"/>
        <end position="362"/>
    </location>
</feature>
<dbReference type="Proteomes" id="UP001153620">
    <property type="component" value="Chromosome 4"/>
</dbReference>
<name>A0A9N9S9E2_9DIPT</name>
<dbReference type="InterPro" id="IPR036259">
    <property type="entry name" value="MFS_trans_sf"/>
</dbReference>
<sequence>MGIIKILSSSHRQKISQFARNVTVEPLLPLYIIASVLTAYAAQNLYLDKACRVNLGYSDEICDALKRKDSNNLTEVEIDVQKVVVNMQKWKIVIQSFIPCLLILFVGSWSDRHGRRKPCMLIPIFGELVSSAGLALNVYFKDLPMEVAGITEALFEGITGGWATMLMGAFSYIADITNENDRTLRIGIANTFFSIGLPIAMGSVGILLRLTGYYGVFLISTTIHLIAFFYALFWIKESSKSQKTVLNKSESSKGTQNIDKATPSSSILPQNQTSNKNFILDFFDPTNPIETFKIVFIRGQRLKISILLFVVILVVGPMHGEQAVMYLYTRLKFNWNEIDYSVYFTFSTLITMCGTITTIFVLSTVLKINDALIGAIGSLSKIMASFIYAFAVTSLQFYFGPVVEFIHYASFIAMRSIASKIVGVDERARLNSLVGLIESLAPSIYGPMYSKIYDTTITFFAGAFYLVGGGLKVIALLIFFKMYISFKRKQNVSYDVEDVPKDTERMSETELGYGKHKAIFTIGDILSLHVT</sequence>
<feature type="transmembrane region" description="Helical" evidence="5">
    <location>
        <begin position="302"/>
        <end position="320"/>
    </location>
</feature>
<gene>
    <name evidence="6" type="ORF">CHIRRI_LOCUS14663</name>
</gene>
<dbReference type="Pfam" id="PF07690">
    <property type="entry name" value="MFS_1"/>
    <property type="match status" value="1"/>
</dbReference>
<evidence type="ECO:0000256" key="2">
    <source>
        <dbReference type="ARBA" id="ARBA00022692"/>
    </source>
</evidence>
<feature type="transmembrane region" description="Helical" evidence="5">
    <location>
        <begin position="121"/>
        <end position="141"/>
    </location>
</feature>
<dbReference type="Gene3D" id="1.20.1250.20">
    <property type="entry name" value="MFS general substrate transporter like domains"/>
    <property type="match status" value="1"/>
</dbReference>
<feature type="transmembrane region" description="Helical" evidence="5">
    <location>
        <begin position="21"/>
        <end position="42"/>
    </location>
</feature>
<dbReference type="SUPFAM" id="SSF103473">
    <property type="entry name" value="MFS general substrate transporter"/>
    <property type="match status" value="1"/>
</dbReference>
<dbReference type="AlphaFoldDB" id="A0A9N9S9E2"/>
<evidence type="ECO:0000256" key="1">
    <source>
        <dbReference type="ARBA" id="ARBA00004141"/>
    </source>
</evidence>
<comment type="subcellular location">
    <subcellularLocation>
        <location evidence="1">Membrane</location>
        <topology evidence="1">Multi-pass membrane protein</topology>
    </subcellularLocation>
</comment>
<feature type="transmembrane region" description="Helical" evidence="5">
    <location>
        <begin position="214"/>
        <end position="235"/>
    </location>
</feature>
<reference evidence="6" key="2">
    <citation type="submission" date="2022-10" db="EMBL/GenBank/DDBJ databases">
        <authorList>
            <consortium name="ENA_rothamsted_submissions"/>
            <consortium name="culmorum"/>
            <person name="King R."/>
        </authorList>
    </citation>
    <scope>NUCLEOTIDE SEQUENCE</scope>
</reference>
<feature type="transmembrane region" description="Helical" evidence="5">
    <location>
        <begin position="153"/>
        <end position="174"/>
    </location>
</feature>
<feature type="transmembrane region" description="Helical" evidence="5">
    <location>
        <begin position="186"/>
        <end position="208"/>
    </location>
</feature>
<reference evidence="6" key="1">
    <citation type="submission" date="2022-01" db="EMBL/GenBank/DDBJ databases">
        <authorList>
            <person name="King R."/>
        </authorList>
    </citation>
    <scope>NUCLEOTIDE SEQUENCE</scope>
</reference>
<protein>
    <recommendedName>
        <fullName evidence="8">Adenylate cyclase</fullName>
    </recommendedName>
</protein>
<feature type="transmembrane region" description="Helical" evidence="5">
    <location>
        <begin position="456"/>
        <end position="480"/>
    </location>
</feature>
<evidence type="ECO:0008006" key="8">
    <source>
        <dbReference type="Google" id="ProtNLM"/>
    </source>
</evidence>
<dbReference type="EMBL" id="OU895880">
    <property type="protein sequence ID" value="CAG9811856.1"/>
    <property type="molecule type" value="Genomic_DNA"/>
</dbReference>
<proteinExistence type="predicted"/>
<dbReference type="PANTHER" id="PTHR23507:SF1">
    <property type="entry name" value="FI18259P1-RELATED"/>
    <property type="match status" value="1"/>
</dbReference>
<keyword evidence="2 5" id="KW-0812">Transmembrane</keyword>